<protein>
    <submittedName>
        <fullName evidence="1">Uncharacterized protein</fullName>
    </submittedName>
</protein>
<reference evidence="1 2" key="1">
    <citation type="submission" date="2018-08" db="EMBL/GenBank/DDBJ databases">
        <title>A genome reference for cultivated species of the human gut microbiota.</title>
        <authorList>
            <person name="Zou Y."/>
            <person name="Xue W."/>
            <person name="Luo G."/>
        </authorList>
    </citation>
    <scope>NUCLEOTIDE SEQUENCE [LARGE SCALE GENOMIC DNA]</scope>
    <source>
        <strain evidence="1 2">AF19-21</strain>
    </source>
</reference>
<dbReference type="Proteomes" id="UP000261111">
    <property type="component" value="Unassembled WGS sequence"/>
</dbReference>
<accession>A0A3E2WY66</accession>
<comment type="caution">
    <text evidence="1">The sequence shown here is derived from an EMBL/GenBank/DDBJ whole genome shotgun (WGS) entry which is preliminary data.</text>
</comment>
<evidence type="ECO:0000313" key="2">
    <source>
        <dbReference type="Proteomes" id="UP000261111"/>
    </source>
</evidence>
<sequence length="66" mass="7609">MPERVTKEEKLTSYAAFGGVAIRNRIAASFFLWTKFQLARPFSCENARSPPLRFDFKKIQIGGKER</sequence>
<evidence type="ECO:0000313" key="1">
    <source>
        <dbReference type="EMBL" id="RGC33268.1"/>
    </source>
</evidence>
<dbReference type="EMBL" id="QVIA01000006">
    <property type="protein sequence ID" value="RGC33268.1"/>
    <property type="molecule type" value="Genomic_DNA"/>
</dbReference>
<gene>
    <name evidence="1" type="ORF">DWX41_06550</name>
</gene>
<name>A0A3E2WY66_9FIRM</name>
<dbReference type="AlphaFoldDB" id="A0A3E2WY66"/>
<proteinExistence type="predicted"/>
<organism evidence="1 2">
    <name type="scientific">Hungatella hathewayi</name>
    <dbReference type="NCBI Taxonomy" id="154046"/>
    <lineage>
        <taxon>Bacteria</taxon>
        <taxon>Bacillati</taxon>
        <taxon>Bacillota</taxon>
        <taxon>Clostridia</taxon>
        <taxon>Lachnospirales</taxon>
        <taxon>Lachnospiraceae</taxon>
        <taxon>Hungatella</taxon>
    </lineage>
</organism>